<dbReference type="EMBL" id="KZ806541">
    <property type="protein sequence ID" value="PVH90221.1"/>
    <property type="molecule type" value="Genomic_DNA"/>
</dbReference>
<reference evidence="2 3" key="1">
    <citation type="journal article" date="2018" name="Sci. Rep.">
        <title>Comparative genomics provides insights into the lifestyle and reveals functional heterogeneity of dark septate endophytic fungi.</title>
        <authorList>
            <person name="Knapp D.G."/>
            <person name="Nemeth J.B."/>
            <person name="Barry K."/>
            <person name="Hainaut M."/>
            <person name="Henrissat B."/>
            <person name="Johnson J."/>
            <person name="Kuo A."/>
            <person name="Lim J.H.P."/>
            <person name="Lipzen A."/>
            <person name="Nolan M."/>
            <person name="Ohm R.A."/>
            <person name="Tamas L."/>
            <person name="Grigoriev I.V."/>
            <person name="Spatafora J.W."/>
            <person name="Nagy L.G."/>
            <person name="Kovacs G.M."/>
        </authorList>
    </citation>
    <scope>NUCLEOTIDE SEQUENCE [LARGE SCALE GENOMIC DNA]</scope>
    <source>
        <strain evidence="2 3">DSE2036</strain>
    </source>
</reference>
<organism evidence="2 3">
    <name type="scientific">Periconia macrospinosa</name>
    <dbReference type="NCBI Taxonomy" id="97972"/>
    <lineage>
        <taxon>Eukaryota</taxon>
        <taxon>Fungi</taxon>
        <taxon>Dikarya</taxon>
        <taxon>Ascomycota</taxon>
        <taxon>Pezizomycotina</taxon>
        <taxon>Dothideomycetes</taxon>
        <taxon>Pleosporomycetidae</taxon>
        <taxon>Pleosporales</taxon>
        <taxon>Massarineae</taxon>
        <taxon>Periconiaceae</taxon>
        <taxon>Periconia</taxon>
    </lineage>
</organism>
<name>A0A2V1CX15_9PLEO</name>
<evidence type="ECO:0000313" key="2">
    <source>
        <dbReference type="EMBL" id="PVH90221.1"/>
    </source>
</evidence>
<dbReference type="OrthoDB" id="5103939at2759"/>
<feature type="compositionally biased region" description="Basic and acidic residues" evidence="1">
    <location>
        <begin position="47"/>
        <end position="75"/>
    </location>
</feature>
<dbReference type="AlphaFoldDB" id="A0A2V1CX15"/>
<feature type="region of interest" description="Disordered" evidence="1">
    <location>
        <begin position="1"/>
        <end position="75"/>
    </location>
</feature>
<evidence type="ECO:0000313" key="3">
    <source>
        <dbReference type="Proteomes" id="UP000244855"/>
    </source>
</evidence>
<keyword evidence="3" id="KW-1185">Reference proteome</keyword>
<dbReference type="Proteomes" id="UP000244855">
    <property type="component" value="Unassembled WGS sequence"/>
</dbReference>
<feature type="compositionally biased region" description="Low complexity" evidence="1">
    <location>
        <begin position="24"/>
        <end position="43"/>
    </location>
</feature>
<evidence type="ECO:0008006" key="4">
    <source>
        <dbReference type="Google" id="ProtNLM"/>
    </source>
</evidence>
<accession>A0A2V1CX15</accession>
<evidence type="ECO:0000256" key="1">
    <source>
        <dbReference type="SAM" id="MobiDB-lite"/>
    </source>
</evidence>
<gene>
    <name evidence="2" type="ORF">DM02DRAFT_548229</name>
</gene>
<sequence>MASGNSFNDDERSSLLISGFPNDPFSHAASSSISTSAPPSRSTTSKRKYEPHKAKPTWDHFRRAQDNEPDRAPDDQRLWYCQKCKSPSWATQVSGNARKHLAKSHGIIIVAERSKGKKARHEQLKDIFARVSTQKIEKVEEHEEKVLERAINKEALNEALVRLITGCNLPHNAVEWPQ</sequence>
<feature type="non-terminal residue" evidence="2">
    <location>
        <position position="178"/>
    </location>
</feature>
<proteinExistence type="predicted"/>
<protein>
    <recommendedName>
        <fullName evidence="4">BED-type domain-containing protein</fullName>
    </recommendedName>
</protein>